<dbReference type="KEGG" id="ssan:NX02_06605"/>
<organism evidence="1 2">
    <name type="scientific">Sphingomonas sanxanigenens DSM 19645 = NX02</name>
    <dbReference type="NCBI Taxonomy" id="1123269"/>
    <lineage>
        <taxon>Bacteria</taxon>
        <taxon>Pseudomonadati</taxon>
        <taxon>Pseudomonadota</taxon>
        <taxon>Alphaproteobacteria</taxon>
        <taxon>Sphingomonadales</taxon>
        <taxon>Sphingomonadaceae</taxon>
        <taxon>Sphingomonas</taxon>
    </lineage>
</organism>
<keyword evidence="2" id="KW-1185">Reference proteome</keyword>
<accession>W0A7I5</accession>
<dbReference type="PATRIC" id="fig|1123269.5.peg.1281"/>
<dbReference type="STRING" id="1123269.NX02_06605"/>
<dbReference type="AlphaFoldDB" id="W0A7I5"/>
<sequence>MWLAYRGACCTSVSLALGDTVYADEVAGKCFADLGRKRTVD</sequence>
<dbReference type="Proteomes" id="UP000018851">
    <property type="component" value="Chromosome"/>
</dbReference>
<evidence type="ECO:0000313" key="2">
    <source>
        <dbReference type="Proteomes" id="UP000018851"/>
    </source>
</evidence>
<dbReference type="EMBL" id="CP006644">
    <property type="protein sequence ID" value="AHE53051.1"/>
    <property type="molecule type" value="Genomic_DNA"/>
</dbReference>
<reference evidence="1 2" key="1">
    <citation type="submission" date="2013-07" db="EMBL/GenBank/DDBJ databases">
        <title>Completed genome of Sphingomonas sanxanigenens NX02.</title>
        <authorList>
            <person name="Ma T."/>
            <person name="Huang H."/>
            <person name="Wu M."/>
            <person name="Li X."/>
            <person name="Li G."/>
        </authorList>
    </citation>
    <scope>NUCLEOTIDE SEQUENCE [LARGE SCALE GENOMIC DNA]</scope>
    <source>
        <strain evidence="1 2">NX02</strain>
    </source>
</reference>
<gene>
    <name evidence="1" type="ORF">NX02_06605</name>
</gene>
<name>W0A7I5_9SPHN</name>
<proteinExistence type="predicted"/>
<dbReference type="HOGENOM" id="CLU_3276823_0_0_5"/>
<protein>
    <submittedName>
        <fullName evidence="1">Uncharacterized protein</fullName>
    </submittedName>
</protein>
<evidence type="ECO:0000313" key="1">
    <source>
        <dbReference type="EMBL" id="AHE53051.1"/>
    </source>
</evidence>